<dbReference type="GO" id="GO:0043565">
    <property type="term" value="F:sequence-specific DNA binding"/>
    <property type="evidence" value="ECO:0007669"/>
    <property type="project" value="InterPro"/>
</dbReference>
<gene>
    <name evidence="5" type="ORF">HNQ88_000275</name>
</gene>
<dbReference type="Pfam" id="PF12833">
    <property type="entry name" value="HTH_18"/>
    <property type="match status" value="1"/>
</dbReference>
<dbReference type="Gene3D" id="1.10.10.60">
    <property type="entry name" value="Homeodomain-like"/>
    <property type="match status" value="1"/>
</dbReference>
<keyword evidence="6" id="KW-1185">Reference proteome</keyword>
<dbReference type="EMBL" id="JAVDQD010000001">
    <property type="protein sequence ID" value="MDR6237299.1"/>
    <property type="molecule type" value="Genomic_DNA"/>
</dbReference>
<dbReference type="PANTHER" id="PTHR43280">
    <property type="entry name" value="ARAC-FAMILY TRANSCRIPTIONAL REGULATOR"/>
    <property type="match status" value="1"/>
</dbReference>
<name>A0AAE3XJJ2_9BACT</name>
<keyword evidence="3" id="KW-0804">Transcription</keyword>
<dbReference type="PROSITE" id="PS01124">
    <property type="entry name" value="HTH_ARAC_FAMILY_2"/>
    <property type="match status" value="1"/>
</dbReference>
<evidence type="ECO:0000313" key="6">
    <source>
        <dbReference type="Proteomes" id="UP001185092"/>
    </source>
</evidence>
<organism evidence="5 6">
    <name type="scientific">Aureibacter tunicatorum</name>
    <dbReference type="NCBI Taxonomy" id="866807"/>
    <lineage>
        <taxon>Bacteria</taxon>
        <taxon>Pseudomonadati</taxon>
        <taxon>Bacteroidota</taxon>
        <taxon>Cytophagia</taxon>
        <taxon>Cytophagales</taxon>
        <taxon>Persicobacteraceae</taxon>
        <taxon>Aureibacter</taxon>
    </lineage>
</organism>
<evidence type="ECO:0000313" key="5">
    <source>
        <dbReference type="EMBL" id="MDR6237299.1"/>
    </source>
</evidence>
<reference evidence="5" key="1">
    <citation type="submission" date="2023-07" db="EMBL/GenBank/DDBJ databases">
        <title>Genomic Encyclopedia of Type Strains, Phase IV (KMG-IV): sequencing the most valuable type-strain genomes for metagenomic binning, comparative biology and taxonomic classification.</title>
        <authorList>
            <person name="Goeker M."/>
        </authorList>
    </citation>
    <scope>NUCLEOTIDE SEQUENCE</scope>
    <source>
        <strain evidence="5">DSM 26174</strain>
    </source>
</reference>
<feature type="domain" description="HTH araC/xylS-type" evidence="4">
    <location>
        <begin position="185"/>
        <end position="283"/>
    </location>
</feature>
<accession>A0AAE3XJJ2</accession>
<dbReference type="GO" id="GO:0003700">
    <property type="term" value="F:DNA-binding transcription factor activity"/>
    <property type="evidence" value="ECO:0007669"/>
    <property type="project" value="InterPro"/>
</dbReference>
<dbReference type="SUPFAM" id="SSF51215">
    <property type="entry name" value="Regulatory protein AraC"/>
    <property type="match status" value="1"/>
</dbReference>
<sequence length="289" mass="34004">MKSIKFNKTICGVDFLLNILDNTTWSVEELTSEVQKADFFQIAFIEEGTGFIELESSKLEVVSGSAIFISMNQTYRWIVDPKCFKARILVFQEDFLNEFFADKLFSYRLNFYYQPSKPSFLKLDDDFFIECMKMLKEISQELILPKNDSSHVIRALLYYLLMKINREYAEFYGLKESISIDNTAYEFRRMLEDNIQKCQRVEEYAEMMNISRVSLNNAVKKQFGLTAIDLIKRRLLEEVKELLIHTTLTIGEISDKLSFSEPNHLARFFKRYESMTPSEFRVAYENGSL</sequence>
<proteinExistence type="predicted"/>
<dbReference type="InterPro" id="IPR037923">
    <property type="entry name" value="HTH-like"/>
</dbReference>
<evidence type="ECO:0000256" key="3">
    <source>
        <dbReference type="ARBA" id="ARBA00023163"/>
    </source>
</evidence>
<evidence type="ECO:0000256" key="1">
    <source>
        <dbReference type="ARBA" id="ARBA00023015"/>
    </source>
</evidence>
<evidence type="ECO:0000259" key="4">
    <source>
        <dbReference type="PROSITE" id="PS01124"/>
    </source>
</evidence>
<comment type="caution">
    <text evidence="5">The sequence shown here is derived from an EMBL/GenBank/DDBJ whole genome shotgun (WGS) entry which is preliminary data.</text>
</comment>
<dbReference type="SMART" id="SM00342">
    <property type="entry name" value="HTH_ARAC"/>
    <property type="match status" value="1"/>
</dbReference>
<dbReference type="InterPro" id="IPR009057">
    <property type="entry name" value="Homeodomain-like_sf"/>
</dbReference>
<protein>
    <submittedName>
        <fullName evidence="5">AraC family transcriptional activator of pobA</fullName>
    </submittedName>
</protein>
<dbReference type="PANTHER" id="PTHR43280:SF32">
    <property type="entry name" value="TRANSCRIPTIONAL REGULATORY PROTEIN"/>
    <property type="match status" value="1"/>
</dbReference>
<dbReference type="RefSeq" id="WP_309936752.1">
    <property type="nucleotide sequence ID" value="NZ_AP025305.1"/>
</dbReference>
<dbReference type="AlphaFoldDB" id="A0AAE3XJJ2"/>
<dbReference type="SUPFAM" id="SSF46689">
    <property type="entry name" value="Homeodomain-like"/>
    <property type="match status" value="1"/>
</dbReference>
<evidence type="ECO:0000256" key="2">
    <source>
        <dbReference type="ARBA" id="ARBA00023125"/>
    </source>
</evidence>
<keyword evidence="2" id="KW-0238">DNA-binding</keyword>
<keyword evidence="1" id="KW-0805">Transcription regulation</keyword>
<dbReference type="Proteomes" id="UP001185092">
    <property type="component" value="Unassembled WGS sequence"/>
</dbReference>
<dbReference type="InterPro" id="IPR018060">
    <property type="entry name" value="HTH_AraC"/>
</dbReference>